<sequence>MELRRPVLSNTGSAGWRRTAQDRTGRPAPVPGAWEMAEAMQPLVCDNGTGMVKAGFAGDDAPMAVFPSIVGRPCHTGRPFTLYASGRTTGIMLDSGDGVSHTVPIYEGCALPHAILRAGRDLTDRLMKILTETADWEIVRDIKEKLAYVALDYEQKLETAKTSSVAEKSYELPDGRVITIGAERFREDLYGNIVLGGGSTMFPGFAVRMSKEIKALAPSSMKIKVVAPPELKYSAWTGRGLHPRFPRYIPAVSLVRDAVVVVASALVEMESLGIACMGKL</sequence>
<evidence type="ECO:0000256" key="1">
    <source>
        <dbReference type="RuleBase" id="RU000487"/>
    </source>
</evidence>
<dbReference type="OrthoDB" id="5132116at2759"/>
<dbReference type="Pfam" id="PF00022">
    <property type="entry name" value="Actin"/>
    <property type="match status" value="3"/>
</dbReference>
<evidence type="ECO:0000313" key="4">
    <source>
        <dbReference type="Proteomes" id="UP001055439"/>
    </source>
</evidence>
<dbReference type="Gene3D" id="3.30.420.40">
    <property type="match status" value="3"/>
</dbReference>
<dbReference type="InterPro" id="IPR043129">
    <property type="entry name" value="ATPase_NBD"/>
</dbReference>
<dbReference type="Gene3D" id="3.90.640.10">
    <property type="entry name" value="Actin, Chain A, domain 4"/>
    <property type="match status" value="1"/>
</dbReference>
<proteinExistence type="inferred from homology"/>
<dbReference type="AlphaFoldDB" id="A0A9E7LB58"/>
<evidence type="ECO:0000313" key="3">
    <source>
        <dbReference type="EMBL" id="URE44284.1"/>
    </source>
</evidence>
<dbReference type="InterPro" id="IPR004000">
    <property type="entry name" value="Actin"/>
</dbReference>
<reference evidence="3" key="1">
    <citation type="submission" date="2022-05" db="EMBL/GenBank/DDBJ databases">
        <title>The Musa troglodytarum L. genome provides insights into the mechanism of non-climacteric behaviour and enrichment of carotenoids.</title>
        <authorList>
            <person name="Wang J."/>
        </authorList>
    </citation>
    <scope>NUCLEOTIDE SEQUENCE</scope>
    <source>
        <tissue evidence="3">Leaf</tissue>
    </source>
</reference>
<evidence type="ECO:0000256" key="2">
    <source>
        <dbReference type="SAM" id="MobiDB-lite"/>
    </source>
</evidence>
<name>A0A9E7LB58_9LILI</name>
<keyword evidence="4" id="KW-1185">Reference proteome</keyword>
<feature type="region of interest" description="Disordered" evidence="2">
    <location>
        <begin position="1"/>
        <end position="28"/>
    </location>
</feature>
<dbReference type="PANTHER" id="PTHR11937">
    <property type="entry name" value="ACTIN"/>
    <property type="match status" value="1"/>
</dbReference>
<organism evidence="3 4">
    <name type="scientific">Musa troglodytarum</name>
    <name type="common">fe'i banana</name>
    <dbReference type="NCBI Taxonomy" id="320322"/>
    <lineage>
        <taxon>Eukaryota</taxon>
        <taxon>Viridiplantae</taxon>
        <taxon>Streptophyta</taxon>
        <taxon>Embryophyta</taxon>
        <taxon>Tracheophyta</taxon>
        <taxon>Spermatophyta</taxon>
        <taxon>Magnoliopsida</taxon>
        <taxon>Liliopsida</taxon>
        <taxon>Zingiberales</taxon>
        <taxon>Musaceae</taxon>
        <taxon>Musa</taxon>
    </lineage>
</organism>
<dbReference type="EMBL" id="CP097511">
    <property type="protein sequence ID" value="URE44284.1"/>
    <property type="molecule type" value="Genomic_DNA"/>
</dbReference>
<dbReference type="SMART" id="SM00268">
    <property type="entry name" value="ACTIN"/>
    <property type="match status" value="1"/>
</dbReference>
<protein>
    <submittedName>
        <fullName evidence="3">ACTIN</fullName>
    </submittedName>
</protein>
<accession>A0A9E7LB58</accession>
<dbReference type="Proteomes" id="UP001055439">
    <property type="component" value="Chromosome 9"/>
</dbReference>
<dbReference type="SUPFAM" id="SSF53067">
    <property type="entry name" value="Actin-like ATPase domain"/>
    <property type="match status" value="2"/>
</dbReference>
<comment type="similarity">
    <text evidence="1">Belongs to the actin family.</text>
</comment>
<gene>
    <name evidence="3" type="ORF">MUK42_25686</name>
</gene>